<comment type="caution">
    <text evidence="2">The sequence shown here is derived from an EMBL/GenBank/DDBJ whole genome shotgun (WGS) entry which is preliminary data.</text>
</comment>
<dbReference type="Gene3D" id="3.60.10.10">
    <property type="entry name" value="Endonuclease/exonuclease/phosphatase"/>
    <property type="match status" value="1"/>
</dbReference>
<evidence type="ECO:0000313" key="2">
    <source>
        <dbReference type="EMBL" id="KAJ8419475.1"/>
    </source>
</evidence>
<feature type="region of interest" description="Disordered" evidence="1">
    <location>
        <begin position="30"/>
        <end position="82"/>
    </location>
</feature>
<name>A0A9Q1GI08_9CARY</name>
<dbReference type="Proteomes" id="UP001153076">
    <property type="component" value="Unassembled WGS sequence"/>
</dbReference>
<gene>
    <name evidence="2" type="ORF">Cgig2_021815</name>
</gene>
<feature type="compositionally biased region" description="Polar residues" evidence="1">
    <location>
        <begin position="42"/>
        <end position="54"/>
    </location>
</feature>
<sequence>MLGYLEDVCKKKGVLRKEWRPVQQVNSATAGTITQVDPPLDNGSTGDPHTTPTDFTLVPRRSQAKQLRASSPERGQSPAYNESHQNSFHALSIARSPFILLWCMVEIMSNKESNYVAWCIIGDFNSILYREDRIRGNEVTEYEIQELTSFMEDCDTISSRIDRVLINGLWHEVFDYTTVKYLTNGLLDHTSMLIQFPTTPKPSP</sequence>
<keyword evidence="3" id="KW-1185">Reference proteome</keyword>
<evidence type="ECO:0000313" key="3">
    <source>
        <dbReference type="Proteomes" id="UP001153076"/>
    </source>
</evidence>
<dbReference type="InterPro" id="IPR036691">
    <property type="entry name" value="Endo/exonu/phosph_ase_sf"/>
</dbReference>
<dbReference type="OrthoDB" id="1742302at2759"/>
<evidence type="ECO:0000256" key="1">
    <source>
        <dbReference type="SAM" id="MobiDB-lite"/>
    </source>
</evidence>
<accession>A0A9Q1GI08</accession>
<dbReference type="PANTHER" id="PTHR33710">
    <property type="entry name" value="BNAC02G09200D PROTEIN"/>
    <property type="match status" value="1"/>
</dbReference>
<dbReference type="EMBL" id="JAKOGI010005072">
    <property type="protein sequence ID" value="KAJ8419475.1"/>
    <property type="molecule type" value="Genomic_DNA"/>
</dbReference>
<organism evidence="2 3">
    <name type="scientific">Carnegiea gigantea</name>
    <dbReference type="NCBI Taxonomy" id="171969"/>
    <lineage>
        <taxon>Eukaryota</taxon>
        <taxon>Viridiplantae</taxon>
        <taxon>Streptophyta</taxon>
        <taxon>Embryophyta</taxon>
        <taxon>Tracheophyta</taxon>
        <taxon>Spermatophyta</taxon>
        <taxon>Magnoliopsida</taxon>
        <taxon>eudicotyledons</taxon>
        <taxon>Gunneridae</taxon>
        <taxon>Pentapetalae</taxon>
        <taxon>Caryophyllales</taxon>
        <taxon>Cactineae</taxon>
        <taxon>Cactaceae</taxon>
        <taxon>Cactoideae</taxon>
        <taxon>Echinocereeae</taxon>
        <taxon>Carnegiea</taxon>
    </lineage>
</organism>
<dbReference type="PANTHER" id="PTHR33710:SF71">
    <property type="entry name" value="ENDONUCLEASE_EXONUCLEASE_PHOSPHATASE DOMAIN-CONTAINING PROTEIN"/>
    <property type="match status" value="1"/>
</dbReference>
<proteinExistence type="predicted"/>
<dbReference type="SUPFAM" id="SSF56219">
    <property type="entry name" value="DNase I-like"/>
    <property type="match status" value="1"/>
</dbReference>
<protein>
    <submittedName>
        <fullName evidence="2">Uncharacterized protein</fullName>
    </submittedName>
</protein>
<dbReference type="AlphaFoldDB" id="A0A9Q1GI08"/>
<reference evidence="2" key="1">
    <citation type="submission" date="2022-04" db="EMBL/GenBank/DDBJ databases">
        <title>Carnegiea gigantea Genome sequencing and assembly v2.</title>
        <authorList>
            <person name="Copetti D."/>
            <person name="Sanderson M.J."/>
            <person name="Burquez A."/>
            <person name="Wojciechowski M.F."/>
        </authorList>
    </citation>
    <scope>NUCLEOTIDE SEQUENCE</scope>
    <source>
        <strain evidence="2">SGP5-SGP5p</strain>
        <tissue evidence="2">Aerial part</tissue>
    </source>
</reference>